<reference evidence="2" key="1">
    <citation type="submission" date="2018-05" db="EMBL/GenBank/DDBJ databases">
        <authorList>
            <person name="Lanie J.A."/>
            <person name="Ng W.-L."/>
            <person name="Kazmierczak K.M."/>
            <person name="Andrzejewski T.M."/>
            <person name="Davidsen T.M."/>
            <person name="Wayne K.J."/>
            <person name="Tettelin H."/>
            <person name="Glass J.I."/>
            <person name="Rusch D."/>
            <person name="Podicherti R."/>
            <person name="Tsui H.-C.T."/>
            <person name="Winkler M.E."/>
        </authorList>
    </citation>
    <scope>NUCLEOTIDE SEQUENCE</scope>
</reference>
<gene>
    <name evidence="2" type="ORF">METZ01_LOCUS353160</name>
</gene>
<evidence type="ECO:0000259" key="1">
    <source>
        <dbReference type="Pfam" id="PF20454"/>
    </source>
</evidence>
<dbReference type="GO" id="GO:0004519">
    <property type="term" value="F:endonuclease activity"/>
    <property type="evidence" value="ECO:0007669"/>
    <property type="project" value="InterPro"/>
</dbReference>
<feature type="non-terminal residue" evidence="2">
    <location>
        <position position="1"/>
    </location>
</feature>
<sequence length="160" mass="18202">YAFCKRMAANRVFASKGVGGSGRPAVGRPSKSNSASCPVFPVGTNTLKEVLFSRLKVSQPGPGYWHIPSHFDEEFCLQLTAEKAVRRYSKGIPRIEYIKIRPRNEALDLAVLNLAAFAMLNVNTKRVQQRLEDVRKPEPEKPQFPQRAMKLKPSWTRRYR</sequence>
<organism evidence="2">
    <name type="scientific">marine metagenome</name>
    <dbReference type="NCBI Taxonomy" id="408172"/>
    <lineage>
        <taxon>unclassified sequences</taxon>
        <taxon>metagenomes</taxon>
        <taxon>ecological metagenomes</taxon>
    </lineage>
</organism>
<accession>A0A382RRM4</accession>
<name>A0A382RRM4_9ZZZZ</name>
<proteinExistence type="predicted"/>
<dbReference type="Pfam" id="PF20454">
    <property type="entry name" value="GpA_nuclease"/>
    <property type="match status" value="1"/>
</dbReference>
<evidence type="ECO:0000313" key="2">
    <source>
        <dbReference type="EMBL" id="SVD00306.1"/>
    </source>
</evidence>
<dbReference type="AlphaFoldDB" id="A0A382RRM4"/>
<protein>
    <recommendedName>
        <fullName evidence="1">Terminase large subunit GpA endonuclease domain-containing protein</fullName>
    </recommendedName>
</protein>
<dbReference type="EMBL" id="UINC01123673">
    <property type="protein sequence ID" value="SVD00306.1"/>
    <property type="molecule type" value="Genomic_DNA"/>
</dbReference>
<feature type="domain" description="Terminase large subunit GpA endonuclease" evidence="1">
    <location>
        <begin position="1"/>
        <end position="125"/>
    </location>
</feature>
<dbReference type="InterPro" id="IPR046454">
    <property type="entry name" value="GpA_endonuclease"/>
</dbReference>